<dbReference type="STRING" id="397948.Cmaq_0088"/>
<dbReference type="Proteomes" id="UP000001137">
    <property type="component" value="Chromosome"/>
</dbReference>
<gene>
    <name evidence="3" type="ordered locus">Cmaq_0088</name>
</gene>
<dbReference type="GeneID" id="5710249"/>
<sequence length="79" mass="8406">MDARIMLMIGAVLNIIGYAVSMLGYAIIGPIVYGAGIIILVLSAFISPKGKSNESNKTPSEPGPNDIKNRGIRKPGEEY</sequence>
<evidence type="ECO:0000256" key="1">
    <source>
        <dbReference type="SAM" id="MobiDB-lite"/>
    </source>
</evidence>
<accession>A8M9R1</accession>
<feature type="region of interest" description="Disordered" evidence="1">
    <location>
        <begin position="49"/>
        <end position="79"/>
    </location>
</feature>
<dbReference type="HOGENOM" id="CLU_2597509_0_0_2"/>
<dbReference type="KEGG" id="cma:Cmaq_0088"/>
<keyword evidence="2" id="KW-0812">Transmembrane</keyword>
<dbReference type="AlphaFoldDB" id="A8M9R1"/>
<dbReference type="eggNOG" id="arCOG07482">
    <property type="taxonomic scope" value="Archaea"/>
</dbReference>
<name>A8M9R1_CALMQ</name>
<dbReference type="EMBL" id="CP000852">
    <property type="protein sequence ID" value="ABW00942.1"/>
    <property type="molecule type" value="Genomic_DNA"/>
</dbReference>
<dbReference type="OrthoDB" id="379297at2157"/>
<keyword evidence="4" id="KW-1185">Reference proteome</keyword>
<dbReference type="RefSeq" id="WP_012185162.1">
    <property type="nucleotide sequence ID" value="NC_009954.1"/>
</dbReference>
<feature type="transmembrane region" description="Helical" evidence="2">
    <location>
        <begin position="31"/>
        <end position="47"/>
    </location>
</feature>
<keyword evidence="2" id="KW-1133">Transmembrane helix</keyword>
<protein>
    <submittedName>
        <fullName evidence="3">Uncharacterized protein</fullName>
    </submittedName>
</protein>
<feature type="transmembrane region" description="Helical" evidence="2">
    <location>
        <begin position="7"/>
        <end position="25"/>
    </location>
</feature>
<evidence type="ECO:0000256" key="2">
    <source>
        <dbReference type="SAM" id="Phobius"/>
    </source>
</evidence>
<evidence type="ECO:0000313" key="4">
    <source>
        <dbReference type="Proteomes" id="UP000001137"/>
    </source>
</evidence>
<organism evidence="3 4">
    <name type="scientific">Caldivirga maquilingensis (strain ATCC 700844 / DSM 13496 / JCM 10307 / IC-167)</name>
    <dbReference type="NCBI Taxonomy" id="397948"/>
    <lineage>
        <taxon>Archaea</taxon>
        <taxon>Thermoproteota</taxon>
        <taxon>Thermoprotei</taxon>
        <taxon>Thermoproteales</taxon>
        <taxon>Thermoproteaceae</taxon>
        <taxon>Caldivirga</taxon>
    </lineage>
</organism>
<keyword evidence="2" id="KW-0472">Membrane</keyword>
<evidence type="ECO:0000313" key="3">
    <source>
        <dbReference type="EMBL" id="ABW00942.1"/>
    </source>
</evidence>
<reference evidence="3 4" key="1">
    <citation type="submission" date="2007-10" db="EMBL/GenBank/DDBJ databases">
        <title>Complete sequence of Caldivirga maquilingensis IC-167.</title>
        <authorList>
            <consortium name="US DOE Joint Genome Institute"/>
            <person name="Copeland A."/>
            <person name="Lucas S."/>
            <person name="Lapidus A."/>
            <person name="Barry K."/>
            <person name="Glavina del Rio T."/>
            <person name="Dalin E."/>
            <person name="Tice H."/>
            <person name="Pitluck S."/>
            <person name="Saunders E."/>
            <person name="Brettin T."/>
            <person name="Bruce D."/>
            <person name="Detter J.C."/>
            <person name="Han C."/>
            <person name="Schmutz J."/>
            <person name="Larimer F."/>
            <person name="Land M."/>
            <person name="Hauser L."/>
            <person name="Kyrpides N."/>
            <person name="Ivanova N."/>
            <person name="Biddle J.F."/>
            <person name="Zhang Z."/>
            <person name="Fitz-Gibbon S.T."/>
            <person name="Lowe T.M."/>
            <person name="Saltikov C."/>
            <person name="House C.H."/>
            <person name="Richardson P."/>
        </authorList>
    </citation>
    <scope>NUCLEOTIDE SEQUENCE [LARGE SCALE GENOMIC DNA]</scope>
    <source>
        <strain evidence="4">ATCC 700844 / DSM 13496 / JCM 10307 / IC-167</strain>
    </source>
</reference>
<proteinExistence type="predicted"/>